<dbReference type="GO" id="GO:0004519">
    <property type="term" value="F:endonuclease activity"/>
    <property type="evidence" value="ECO:0007669"/>
    <property type="project" value="UniProtKB-KW"/>
</dbReference>
<dbReference type="InterPro" id="IPR011335">
    <property type="entry name" value="Restrct_endonuc-II-like"/>
</dbReference>
<dbReference type="RefSeq" id="WP_380722742.1">
    <property type="nucleotide sequence ID" value="NZ_JBHSGI010000034.1"/>
</dbReference>
<dbReference type="Proteomes" id="UP001595973">
    <property type="component" value="Unassembled WGS sequence"/>
</dbReference>
<feature type="region of interest" description="Disordered" evidence="1">
    <location>
        <begin position="1"/>
        <end position="26"/>
    </location>
</feature>
<accession>A0ABV9KQE7</accession>
<proteinExistence type="predicted"/>
<dbReference type="SUPFAM" id="SSF52980">
    <property type="entry name" value="Restriction endonuclease-like"/>
    <property type="match status" value="1"/>
</dbReference>
<reference evidence="3" key="1">
    <citation type="journal article" date="2019" name="Int. J. Syst. Evol. Microbiol.">
        <title>The Global Catalogue of Microorganisms (GCM) 10K type strain sequencing project: providing services to taxonomists for standard genome sequencing and annotation.</title>
        <authorList>
            <consortium name="The Broad Institute Genomics Platform"/>
            <consortium name="The Broad Institute Genome Sequencing Center for Infectious Disease"/>
            <person name="Wu L."/>
            <person name="Ma J."/>
        </authorList>
    </citation>
    <scope>NUCLEOTIDE SEQUENCE [LARGE SCALE GENOMIC DNA]</scope>
    <source>
        <strain evidence="3">CGMCC 4.7283</strain>
    </source>
</reference>
<comment type="caution">
    <text evidence="2">The sequence shown here is derived from an EMBL/GenBank/DDBJ whole genome shotgun (WGS) entry which is preliminary data.</text>
</comment>
<dbReference type="Gene3D" id="3.40.91.20">
    <property type="match status" value="1"/>
</dbReference>
<evidence type="ECO:0000313" key="3">
    <source>
        <dbReference type="Proteomes" id="UP001595973"/>
    </source>
</evidence>
<evidence type="ECO:0000313" key="2">
    <source>
        <dbReference type="EMBL" id="MFC4671821.1"/>
    </source>
</evidence>
<dbReference type="InterPro" id="IPR011338">
    <property type="entry name" value="BamHI/BglII/BstY"/>
</dbReference>
<keyword evidence="2" id="KW-0255">Endonuclease</keyword>
<sequence length="254" mass="28683">MAPDLWGHPSDDDEEDDDAGPISQGKNADHALIIERNFDADLRRRFEFFSYRNAAEILARSFPEQFADLIRALQTMAVTREMIRMPGGSKGPIAKHVDTLFPEDWVETRIAADLHVRLLHAKRTTQNPVLREYSREGYLDGHRIDFVKGRVALDLEWNSKDQTYDRDLYAFSAFYDAGAIDVGVIITRGFRMDTAYFRSLGKVLRKDGSEGGEEVYRKFGASTTWMGKLLYRLDAGRNGGCPVLAIGITPDSVT</sequence>
<organism evidence="2 3">
    <name type="scientific">Seohaeicola nanhaiensis</name>
    <dbReference type="NCBI Taxonomy" id="1387282"/>
    <lineage>
        <taxon>Bacteria</taxon>
        <taxon>Pseudomonadati</taxon>
        <taxon>Pseudomonadota</taxon>
        <taxon>Alphaproteobacteria</taxon>
        <taxon>Rhodobacterales</taxon>
        <taxon>Roseobacteraceae</taxon>
        <taxon>Seohaeicola</taxon>
    </lineage>
</organism>
<keyword evidence="2" id="KW-0540">Nuclease</keyword>
<dbReference type="EMBL" id="JBHSGI010000034">
    <property type="protein sequence ID" value="MFC4671821.1"/>
    <property type="molecule type" value="Genomic_DNA"/>
</dbReference>
<keyword evidence="3" id="KW-1185">Reference proteome</keyword>
<dbReference type="Pfam" id="PF09195">
    <property type="entry name" value="Endonuc-BglII"/>
    <property type="match status" value="1"/>
</dbReference>
<protein>
    <submittedName>
        <fullName evidence="2">BglII/BstYI family type II restriction endonuclease</fullName>
    </submittedName>
</protein>
<gene>
    <name evidence="2" type="ORF">ACFO5X_24945</name>
</gene>
<name>A0ABV9KQE7_9RHOB</name>
<keyword evidence="2" id="KW-0378">Hydrolase</keyword>
<dbReference type="InterPro" id="IPR015278">
    <property type="entry name" value="BglII-like"/>
</dbReference>
<evidence type="ECO:0000256" key="1">
    <source>
        <dbReference type="SAM" id="MobiDB-lite"/>
    </source>
</evidence>